<protein>
    <recommendedName>
        <fullName evidence="16">Methionine--tRNA ligase</fullName>
        <ecNumber evidence="16">6.1.1.10</ecNumber>
    </recommendedName>
    <alternativeName>
        <fullName evidence="16">Methionyl-tRNA synthetase</fullName>
        <shortName evidence="16">MetRS</shortName>
    </alternativeName>
</protein>
<dbReference type="PANTHER" id="PTHR45765:SF1">
    <property type="entry name" value="METHIONINE--TRNA LIGASE, CYTOPLASMIC"/>
    <property type="match status" value="1"/>
</dbReference>
<dbReference type="KEGG" id="hgr:DW355_17410"/>
<evidence type="ECO:0000256" key="9">
    <source>
        <dbReference type="ARBA" id="ARBA00022741"/>
    </source>
</evidence>
<comment type="subcellular location">
    <subcellularLocation>
        <location evidence="2 16">Cytoplasm</location>
    </subcellularLocation>
</comment>
<dbReference type="NCBIfam" id="TIGR00399">
    <property type="entry name" value="metG_C_term"/>
    <property type="match status" value="1"/>
</dbReference>
<dbReference type="SUPFAM" id="SSF50249">
    <property type="entry name" value="Nucleic acid-binding proteins"/>
    <property type="match status" value="1"/>
</dbReference>
<dbReference type="Pfam" id="PF01588">
    <property type="entry name" value="tRNA_bind"/>
    <property type="match status" value="1"/>
</dbReference>
<dbReference type="InterPro" id="IPR004495">
    <property type="entry name" value="Met-tRNA-synth_bsu_C"/>
</dbReference>
<feature type="domain" description="TRNA-binding" evidence="17">
    <location>
        <begin position="612"/>
        <end position="718"/>
    </location>
</feature>
<comment type="cofactor">
    <cofactor evidence="16">
        <name>Zn(2+)</name>
        <dbReference type="ChEBI" id="CHEBI:29105"/>
    </cofactor>
    <text evidence="16">Binds 1 zinc ion per subunit.</text>
</comment>
<evidence type="ECO:0000256" key="6">
    <source>
        <dbReference type="ARBA" id="ARBA00022555"/>
    </source>
</evidence>
<dbReference type="GO" id="GO:0005829">
    <property type="term" value="C:cytosol"/>
    <property type="evidence" value="ECO:0007669"/>
    <property type="project" value="TreeGrafter"/>
</dbReference>
<name>A0A4P6UR60_9BURK</name>
<feature type="short sequence motif" description="'KMSKS' region" evidence="16">
    <location>
        <begin position="340"/>
        <end position="344"/>
    </location>
</feature>
<comment type="similarity">
    <text evidence="3 16">Belongs to the class-I aminoacyl-tRNA synthetase family. MetG type 1 subfamily.</text>
</comment>
<proteinExistence type="inferred from homology"/>
<comment type="catalytic activity">
    <reaction evidence="15 16">
        <text>tRNA(Met) + L-methionine + ATP = L-methionyl-tRNA(Met) + AMP + diphosphate</text>
        <dbReference type="Rhea" id="RHEA:13481"/>
        <dbReference type="Rhea" id="RHEA-COMP:9667"/>
        <dbReference type="Rhea" id="RHEA-COMP:9698"/>
        <dbReference type="ChEBI" id="CHEBI:30616"/>
        <dbReference type="ChEBI" id="CHEBI:33019"/>
        <dbReference type="ChEBI" id="CHEBI:57844"/>
        <dbReference type="ChEBI" id="CHEBI:78442"/>
        <dbReference type="ChEBI" id="CHEBI:78530"/>
        <dbReference type="ChEBI" id="CHEBI:456215"/>
        <dbReference type="EC" id="6.1.1.10"/>
    </reaction>
</comment>
<dbReference type="HAMAP" id="MF_00098">
    <property type="entry name" value="Met_tRNA_synth_type1"/>
    <property type="match status" value="1"/>
</dbReference>
<evidence type="ECO:0000256" key="3">
    <source>
        <dbReference type="ARBA" id="ARBA00008258"/>
    </source>
</evidence>
<evidence type="ECO:0000256" key="15">
    <source>
        <dbReference type="ARBA" id="ARBA00047364"/>
    </source>
</evidence>
<dbReference type="InterPro" id="IPR014758">
    <property type="entry name" value="Met-tRNA_synth"/>
</dbReference>
<evidence type="ECO:0000313" key="19">
    <source>
        <dbReference type="Proteomes" id="UP000292939"/>
    </source>
</evidence>
<dbReference type="PROSITE" id="PS50886">
    <property type="entry name" value="TRBD"/>
    <property type="match status" value="1"/>
</dbReference>
<keyword evidence="14 16" id="KW-0030">Aminoacyl-tRNA synthetase</keyword>
<feature type="short sequence motif" description="'HIGH' region" evidence="16">
    <location>
        <begin position="12"/>
        <end position="22"/>
    </location>
</feature>
<evidence type="ECO:0000256" key="11">
    <source>
        <dbReference type="ARBA" id="ARBA00022840"/>
    </source>
</evidence>
<keyword evidence="8 16" id="KW-0479">Metal-binding</keyword>
<dbReference type="GO" id="GO:0004825">
    <property type="term" value="F:methionine-tRNA ligase activity"/>
    <property type="evidence" value="ECO:0007669"/>
    <property type="project" value="UniProtKB-UniRule"/>
</dbReference>
<dbReference type="Gene3D" id="2.40.50.140">
    <property type="entry name" value="Nucleic acid-binding proteins"/>
    <property type="match status" value="1"/>
</dbReference>
<evidence type="ECO:0000256" key="2">
    <source>
        <dbReference type="ARBA" id="ARBA00004496"/>
    </source>
</evidence>
<dbReference type="InterPro" id="IPR033911">
    <property type="entry name" value="MetRS_core"/>
</dbReference>
<dbReference type="GO" id="GO:0005524">
    <property type="term" value="F:ATP binding"/>
    <property type="evidence" value="ECO:0007669"/>
    <property type="project" value="UniProtKB-UniRule"/>
</dbReference>
<dbReference type="FunFam" id="2.20.28.20:FF:000001">
    <property type="entry name" value="Methionine--tRNA ligase"/>
    <property type="match status" value="1"/>
</dbReference>
<feature type="binding site" evidence="16">
    <location>
        <position position="159"/>
    </location>
    <ligand>
        <name>Zn(2+)</name>
        <dbReference type="ChEBI" id="CHEBI:29105"/>
    </ligand>
</feature>
<dbReference type="InterPro" id="IPR023458">
    <property type="entry name" value="Met-tRNA_ligase_1"/>
</dbReference>
<evidence type="ECO:0000256" key="5">
    <source>
        <dbReference type="ARBA" id="ARBA00022490"/>
    </source>
</evidence>
<keyword evidence="5 16" id="KW-0963">Cytoplasm</keyword>
<keyword evidence="12 16" id="KW-0694">RNA-binding</keyword>
<evidence type="ECO:0000256" key="8">
    <source>
        <dbReference type="ARBA" id="ARBA00022723"/>
    </source>
</evidence>
<keyword evidence="7 16" id="KW-0436">Ligase</keyword>
<evidence type="ECO:0000256" key="14">
    <source>
        <dbReference type="ARBA" id="ARBA00023146"/>
    </source>
</evidence>
<comment type="subunit">
    <text evidence="4 16">Homodimer.</text>
</comment>
<dbReference type="InterPro" id="IPR012340">
    <property type="entry name" value="NA-bd_OB-fold"/>
</dbReference>
<evidence type="ECO:0000256" key="7">
    <source>
        <dbReference type="ARBA" id="ARBA00022598"/>
    </source>
</evidence>
<reference evidence="18 19" key="1">
    <citation type="submission" date="2018-07" db="EMBL/GenBank/DDBJ databases">
        <title>Exploring interactions and the metabolic potential of the ultra-small soil bacteria Hylemonella gracilis.</title>
        <authorList>
            <person name="Tyc O."/>
            <person name="Kulkarni P."/>
            <person name="Gawehns F."/>
            <person name="Hundscheid M."/>
            <person name="Zweers H."/>
            <person name="Garbeva P."/>
        </authorList>
    </citation>
    <scope>NUCLEOTIDE SEQUENCE [LARGE SCALE GENOMIC DNA]</scope>
    <source>
        <strain evidence="18 19">NS1</strain>
    </source>
</reference>
<dbReference type="InterPro" id="IPR001412">
    <property type="entry name" value="aa-tRNA-synth_I_CS"/>
</dbReference>
<keyword evidence="11 16" id="KW-0067">ATP-binding</keyword>
<feature type="binding site" evidence="16">
    <location>
        <position position="156"/>
    </location>
    <ligand>
        <name>Zn(2+)</name>
        <dbReference type="ChEBI" id="CHEBI:29105"/>
    </ligand>
</feature>
<dbReference type="EMBL" id="CP031395">
    <property type="protein sequence ID" value="QBK06677.1"/>
    <property type="molecule type" value="Genomic_DNA"/>
</dbReference>
<evidence type="ECO:0000256" key="16">
    <source>
        <dbReference type="HAMAP-Rule" id="MF_00098"/>
    </source>
</evidence>
<gene>
    <name evidence="16" type="primary">metG</name>
    <name evidence="18" type="ORF">DW355_17410</name>
</gene>
<evidence type="ECO:0000259" key="17">
    <source>
        <dbReference type="PROSITE" id="PS50886"/>
    </source>
</evidence>
<dbReference type="InterPro" id="IPR014729">
    <property type="entry name" value="Rossmann-like_a/b/a_fold"/>
</dbReference>
<dbReference type="GO" id="GO:0046872">
    <property type="term" value="F:metal ion binding"/>
    <property type="evidence" value="ECO:0007669"/>
    <property type="project" value="UniProtKB-KW"/>
</dbReference>
<dbReference type="PROSITE" id="PS00178">
    <property type="entry name" value="AA_TRNA_LIGASE_I"/>
    <property type="match status" value="1"/>
</dbReference>
<organism evidence="18 19">
    <name type="scientific">Hylemonella gracilis</name>
    <dbReference type="NCBI Taxonomy" id="80880"/>
    <lineage>
        <taxon>Bacteria</taxon>
        <taxon>Pseudomonadati</taxon>
        <taxon>Pseudomonadota</taxon>
        <taxon>Betaproteobacteria</taxon>
        <taxon>Burkholderiales</taxon>
        <taxon>Comamonadaceae</taxon>
        <taxon>Hylemonella</taxon>
    </lineage>
</organism>
<dbReference type="FunFam" id="2.40.50.140:FF:000042">
    <property type="entry name" value="Methionine--tRNA ligase"/>
    <property type="match status" value="1"/>
</dbReference>
<comment type="function">
    <text evidence="1 16">Is required not only for elongation of protein synthesis but also for the initiation of all mRNA translation through initiator tRNA(fMet) aminoacylation.</text>
</comment>
<dbReference type="NCBIfam" id="TIGR00398">
    <property type="entry name" value="metG"/>
    <property type="match status" value="1"/>
</dbReference>
<evidence type="ECO:0000313" key="18">
    <source>
        <dbReference type="EMBL" id="QBK06677.1"/>
    </source>
</evidence>
<dbReference type="PANTHER" id="PTHR45765">
    <property type="entry name" value="METHIONINE--TRNA LIGASE"/>
    <property type="match status" value="1"/>
</dbReference>
<keyword evidence="13 16" id="KW-0648">Protein biosynthesis</keyword>
<dbReference type="CDD" id="cd02800">
    <property type="entry name" value="tRNA_bind_EcMetRS_like"/>
    <property type="match status" value="1"/>
</dbReference>
<dbReference type="EC" id="6.1.1.10" evidence="16"/>
<dbReference type="NCBIfam" id="NF001100">
    <property type="entry name" value="PRK00133.1"/>
    <property type="match status" value="1"/>
</dbReference>
<keyword evidence="9 16" id="KW-0547">Nucleotide-binding</keyword>
<dbReference type="SUPFAM" id="SSF57770">
    <property type="entry name" value="Methionyl-tRNA synthetase (MetRS), Zn-domain"/>
    <property type="match status" value="1"/>
</dbReference>
<evidence type="ECO:0000256" key="12">
    <source>
        <dbReference type="ARBA" id="ARBA00022884"/>
    </source>
</evidence>
<feature type="binding site" evidence="16">
    <location>
        <position position="343"/>
    </location>
    <ligand>
        <name>ATP</name>
        <dbReference type="ChEBI" id="CHEBI:30616"/>
    </ligand>
</feature>
<dbReference type="CDD" id="cd00814">
    <property type="entry name" value="MetRS_core"/>
    <property type="match status" value="1"/>
</dbReference>
<evidence type="ECO:0000256" key="4">
    <source>
        <dbReference type="ARBA" id="ARBA00011738"/>
    </source>
</evidence>
<dbReference type="GO" id="GO:0006431">
    <property type="term" value="P:methionyl-tRNA aminoacylation"/>
    <property type="evidence" value="ECO:0007669"/>
    <property type="project" value="UniProtKB-UniRule"/>
</dbReference>
<evidence type="ECO:0000256" key="10">
    <source>
        <dbReference type="ARBA" id="ARBA00022833"/>
    </source>
</evidence>
<dbReference type="Gene3D" id="3.40.50.620">
    <property type="entry name" value="HUPs"/>
    <property type="match status" value="1"/>
</dbReference>
<feature type="binding site" evidence="16">
    <location>
        <position position="146"/>
    </location>
    <ligand>
        <name>Zn(2+)</name>
        <dbReference type="ChEBI" id="CHEBI:29105"/>
    </ligand>
</feature>
<dbReference type="PRINTS" id="PR01041">
    <property type="entry name" value="TRNASYNTHMET"/>
</dbReference>
<dbReference type="Gene3D" id="2.20.28.20">
    <property type="entry name" value="Methionyl-tRNA synthetase, Zn-domain"/>
    <property type="match status" value="1"/>
</dbReference>
<dbReference type="InterPro" id="IPR015413">
    <property type="entry name" value="Methionyl/Leucyl_tRNA_Synth"/>
</dbReference>
<dbReference type="InterPro" id="IPR029038">
    <property type="entry name" value="MetRS_Zn"/>
</dbReference>
<dbReference type="GO" id="GO:0000049">
    <property type="term" value="F:tRNA binding"/>
    <property type="evidence" value="ECO:0007669"/>
    <property type="project" value="UniProtKB-UniRule"/>
</dbReference>
<sequence>MPRKLFVTTALPYANGNFHIGHIMEYIQADIWVRFQRMQGHDVNFVGADDTHGAPIMIAAEKAGKTPQQFVADIAAGRKPYLEGFHIAFDNWSSTDSPENHALAKEIYLDLKANGLVSSKVVEQFFDPQKNMFLPDRFIKGECPKCGSKDQYGDNCEVCGAVYAPTDLKNPYSTLSGAKPVLKSSEHFFFKLSDPRCVAFLEQWTQDGRLQPEVANKVKEWFTVRTNPDGTQSEGLGDWDISRDAPYFGIEIPDAPGKYFYVWLDAPVGYLASLKNYLNKTGVDYEQYMADPALEQVHFIGKDIVTFHTLFWPAMLKFSGRKTPDRVFVHGFLTVNNGEKMSKSRGTGLDPLKYLSLGMNPEWLRYYLAAKLSGKNEDIDFNAEDFMARVNSDLIGKYVNIASRTAPFFAKHFANEMQPIKMGSLQGVPVPADSAGFAVALAHSAEIKTALDSREFSKAVRLIMEVADAINKEFDGFKPWLLAKTAATDPVAKEQLAQICASSIAGFKALSIFLKPILPKLVSEAEQFLNCPNMTWDELALPLDPAHFIPPGHKFNPDNFIPPGHKFNEFKPLMQRVDAKQLEALFEPPAAPEPEAVLPGGEPIADTITIDDFAKIDLRIAKIVNCEAVEGSTKLLRLTLDVGEGRMRNVFSGIASAYKPEDLIGKLTVMVANLAPRKMKFGVSEGMVLAASHADEKAQPGIHVLAPWPGAQPGMRVH</sequence>
<dbReference type="Pfam" id="PF09334">
    <property type="entry name" value="tRNA-synt_1g"/>
    <property type="match status" value="1"/>
</dbReference>
<keyword evidence="10 16" id="KW-0862">Zinc</keyword>
<dbReference type="OrthoDB" id="9810191at2"/>
<dbReference type="Gene3D" id="1.10.730.10">
    <property type="entry name" value="Isoleucyl-tRNA Synthetase, Domain 1"/>
    <property type="match status" value="1"/>
</dbReference>
<evidence type="ECO:0000256" key="13">
    <source>
        <dbReference type="ARBA" id="ARBA00022917"/>
    </source>
</evidence>
<dbReference type="InterPro" id="IPR002547">
    <property type="entry name" value="tRNA-bd_dom"/>
</dbReference>
<dbReference type="Proteomes" id="UP000292939">
    <property type="component" value="Chromosome"/>
</dbReference>
<keyword evidence="6 16" id="KW-0820">tRNA-binding</keyword>
<accession>A0A4P6UR60</accession>
<dbReference type="SUPFAM" id="SSF52374">
    <property type="entry name" value="Nucleotidylyl transferase"/>
    <property type="match status" value="1"/>
</dbReference>
<dbReference type="AlphaFoldDB" id="A0A4P6UR60"/>
<dbReference type="InterPro" id="IPR009080">
    <property type="entry name" value="tRNAsynth_Ia_anticodon-bd"/>
</dbReference>
<dbReference type="SUPFAM" id="SSF47323">
    <property type="entry name" value="Anticodon-binding domain of a subclass of class I aminoacyl-tRNA synthetases"/>
    <property type="match status" value="1"/>
</dbReference>
<feature type="binding site" evidence="16">
    <location>
        <position position="143"/>
    </location>
    <ligand>
        <name>Zn(2+)</name>
        <dbReference type="ChEBI" id="CHEBI:29105"/>
    </ligand>
</feature>
<evidence type="ECO:0000256" key="1">
    <source>
        <dbReference type="ARBA" id="ARBA00003314"/>
    </source>
</evidence>